<sequence>MNSQQQPKGGPLARQAAMLCQDRRFQLYLDRRRRYKLGMTESALPDGTHNEQDARDWLCQVCGIESRAELDHNSHAAGMFRTIRHRFNRWNAREKS</sequence>
<proteinExistence type="predicted"/>
<name>A0A1M4Y194_9GAMM</name>
<dbReference type="AlphaFoldDB" id="A0A1M4Y194"/>
<dbReference type="Proteomes" id="UP000184346">
    <property type="component" value="Unassembled WGS sequence"/>
</dbReference>
<keyword evidence="2" id="KW-1185">Reference proteome</keyword>
<accession>A0A1M4Y194</accession>
<gene>
    <name evidence="1" type="ORF">SAMN02745148_01545</name>
</gene>
<evidence type="ECO:0000313" key="2">
    <source>
        <dbReference type="Proteomes" id="UP000184346"/>
    </source>
</evidence>
<dbReference type="OrthoDB" id="6169963at2"/>
<reference evidence="1 2" key="1">
    <citation type="submission" date="2016-11" db="EMBL/GenBank/DDBJ databases">
        <authorList>
            <person name="Jaros S."/>
            <person name="Januszkiewicz K."/>
            <person name="Wedrychowicz H."/>
        </authorList>
    </citation>
    <scope>NUCLEOTIDE SEQUENCE [LARGE SCALE GENOMIC DNA]</scope>
    <source>
        <strain evidence="1 2">DSM 19980</strain>
    </source>
</reference>
<dbReference type="STRING" id="1121942.SAMN02745148_01545"/>
<organism evidence="1 2">
    <name type="scientific">Modicisalibacter ilicicola DSM 19980</name>
    <dbReference type="NCBI Taxonomy" id="1121942"/>
    <lineage>
        <taxon>Bacteria</taxon>
        <taxon>Pseudomonadati</taxon>
        <taxon>Pseudomonadota</taxon>
        <taxon>Gammaproteobacteria</taxon>
        <taxon>Oceanospirillales</taxon>
        <taxon>Halomonadaceae</taxon>
        <taxon>Modicisalibacter</taxon>
    </lineage>
</organism>
<protein>
    <submittedName>
        <fullName evidence="1">Uncharacterized protein</fullName>
    </submittedName>
</protein>
<dbReference type="EMBL" id="FQUJ01000006">
    <property type="protein sequence ID" value="SHE99459.1"/>
    <property type="molecule type" value="Genomic_DNA"/>
</dbReference>
<evidence type="ECO:0000313" key="1">
    <source>
        <dbReference type="EMBL" id="SHE99459.1"/>
    </source>
</evidence>
<dbReference type="RefSeq" id="WP_084671279.1">
    <property type="nucleotide sequence ID" value="NZ_FQUJ01000006.1"/>
</dbReference>